<name>A0AAV6SFE1_SOLSE</name>
<protein>
    <submittedName>
        <fullName evidence="1">Uncharacterized protein</fullName>
    </submittedName>
</protein>
<dbReference type="AlphaFoldDB" id="A0AAV6SFE1"/>
<evidence type="ECO:0000313" key="2">
    <source>
        <dbReference type="Proteomes" id="UP000693946"/>
    </source>
</evidence>
<comment type="caution">
    <text evidence="1">The sequence shown here is derived from an EMBL/GenBank/DDBJ whole genome shotgun (WGS) entry which is preliminary data.</text>
</comment>
<proteinExistence type="predicted"/>
<gene>
    <name evidence="1" type="ORF">JOB18_011520</name>
</gene>
<sequence>MEEEDDKTRGTLSQLLTLRRLIHLRTDCAQSRRLLVGSVVMKPKLKYWMWKEGSLERRCLIFDVAAAIGDVFDCQSLITDSAYLDLFPKVCCPVIFNIQGRAAL</sequence>
<reference evidence="1 2" key="1">
    <citation type="journal article" date="2021" name="Sci. Rep.">
        <title>Chromosome anchoring in Senegalese sole (Solea senegalensis) reveals sex-associated markers and genome rearrangements in flatfish.</title>
        <authorList>
            <person name="Guerrero-Cozar I."/>
            <person name="Gomez-Garrido J."/>
            <person name="Berbel C."/>
            <person name="Martinez-Blanch J.F."/>
            <person name="Alioto T."/>
            <person name="Claros M.G."/>
            <person name="Gagnaire P.A."/>
            <person name="Manchado M."/>
        </authorList>
    </citation>
    <scope>NUCLEOTIDE SEQUENCE [LARGE SCALE GENOMIC DNA]</scope>
    <source>
        <strain evidence="1">Sse05_10M</strain>
    </source>
</reference>
<keyword evidence="2" id="KW-1185">Reference proteome</keyword>
<dbReference type="Proteomes" id="UP000693946">
    <property type="component" value="Linkage Group LG13"/>
</dbReference>
<accession>A0AAV6SFE1</accession>
<dbReference type="EMBL" id="JAGKHQ010000005">
    <property type="protein sequence ID" value="KAG7515565.1"/>
    <property type="molecule type" value="Genomic_DNA"/>
</dbReference>
<evidence type="ECO:0000313" key="1">
    <source>
        <dbReference type="EMBL" id="KAG7515565.1"/>
    </source>
</evidence>
<organism evidence="1 2">
    <name type="scientific">Solea senegalensis</name>
    <name type="common">Senegalese sole</name>
    <dbReference type="NCBI Taxonomy" id="28829"/>
    <lineage>
        <taxon>Eukaryota</taxon>
        <taxon>Metazoa</taxon>
        <taxon>Chordata</taxon>
        <taxon>Craniata</taxon>
        <taxon>Vertebrata</taxon>
        <taxon>Euteleostomi</taxon>
        <taxon>Actinopterygii</taxon>
        <taxon>Neopterygii</taxon>
        <taxon>Teleostei</taxon>
        <taxon>Neoteleostei</taxon>
        <taxon>Acanthomorphata</taxon>
        <taxon>Carangaria</taxon>
        <taxon>Pleuronectiformes</taxon>
        <taxon>Pleuronectoidei</taxon>
        <taxon>Soleidae</taxon>
        <taxon>Solea</taxon>
    </lineage>
</organism>